<gene>
    <name evidence="1" type="ORF">SDC9_135816</name>
</gene>
<accession>A0A645DJG5</accession>
<dbReference type="AlphaFoldDB" id="A0A645DJG5"/>
<sequence length="52" mass="6151">MKLLLKELLKLNTSFTILISVEFYFSNSVPSVSYITLDLYKQEYFVKKILKT</sequence>
<organism evidence="1">
    <name type="scientific">bioreactor metagenome</name>
    <dbReference type="NCBI Taxonomy" id="1076179"/>
    <lineage>
        <taxon>unclassified sequences</taxon>
        <taxon>metagenomes</taxon>
        <taxon>ecological metagenomes</taxon>
    </lineage>
</organism>
<proteinExistence type="predicted"/>
<comment type="caution">
    <text evidence="1">The sequence shown here is derived from an EMBL/GenBank/DDBJ whole genome shotgun (WGS) entry which is preliminary data.</text>
</comment>
<dbReference type="EMBL" id="VSSQ01036280">
    <property type="protein sequence ID" value="MPM88712.1"/>
    <property type="molecule type" value="Genomic_DNA"/>
</dbReference>
<evidence type="ECO:0000313" key="1">
    <source>
        <dbReference type="EMBL" id="MPM88712.1"/>
    </source>
</evidence>
<protein>
    <submittedName>
        <fullName evidence="1">Uncharacterized protein</fullName>
    </submittedName>
</protein>
<name>A0A645DJG5_9ZZZZ</name>
<reference evidence="1" key="1">
    <citation type="submission" date="2019-08" db="EMBL/GenBank/DDBJ databases">
        <authorList>
            <person name="Kucharzyk K."/>
            <person name="Murdoch R.W."/>
            <person name="Higgins S."/>
            <person name="Loffler F."/>
        </authorList>
    </citation>
    <scope>NUCLEOTIDE SEQUENCE</scope>
</reference>